<evidence type="ECO:0000313" key="2">
    <source>
        <dbReference type="Proteomes" id="UP000006258"/>
    </source>
</evidence>
<evidence type="ECO:0000313" key="1">
    <source>
        <dbReference type="EMBL" id="EFK58539.1"/>
    </source>
</evidence>
<name>D7VJT7_SPHSI</name>
<keyword evidence="2" id="KW-1185">Reference proteome</keyword>
<dbReference type="eggNOG" id="COG3209">
    <property type="taxonomic scope" value="Bacteria"/>
</dbReference>
<accession>D7VJT7</accession>
<dbReference type="Proteomes" id="UP000006258">
    <property type="component" value="Unassembled WGS sequence"/>
</dbReference>
<dbReference type="HOGENOM" id="CLU_006833_0_0_10"/>
<organism evidence="1 2">
    <name type="scientific">Sphingobacterium spiritivorum ATCC 33861</name>
    <dbReference type="NCBI Taxonomy" id="525373"/>
    <lineage>
        <taxon>Bacteria</taxon>
        <taxon>Pseudomonadati</taxon>
        <taxon>Bacteroidota</taxon>
        <taxon>Sphingobacteriia</taxon>
        <taxon>Sphingobacteriales</taxon>
        <taxon>Sphingobacteriaceae</taxon>
        <taxon>Sphingobacterium</taxon>
    </lineage>
</organism>
<gene>
    <name evidence="1" type="ORF">HMPREF0766_11256</name>
</gene>
<dbReference type="EMBL" id="ACHA02000005">
    <property type="protein sequence ID" value="EFK58539.1"/>
    <property type="molecule type" value="Genomic_DNA"/>
</dbReference>
<proteinExistence type="predicted"/>
<dbReference type="STRING" id="525373.HMPREF0766_11256"/>
<protein>
    <submittedName>
        <fullName evidence="1">Uncharacterized protein</fullName>
    </submittedName>
</protein>
<reference evidence="1" key="1">
    <citation type="submission" date="2010-07" db="EMBL/GenBank/DDBJ databases">
        <authorList>
            <person name="Muzny D."/>
            <person name="Qin X."/>
            <person name="Buhay C."/>
            <person name="Dugan-Rocha S."/>
            <person name="Ding Y."/>
            <person name="Chen G."/>
            <person name="Hawes A."/>
            <person name="Holder M."/>
            <person name="Jhangiani S."/>
            <person name="Johnson A."/>
            <person name="Khan Z."/>
            <person name="Li Z."/>
            <person name="Liu W."/>
            <person name="Liu X."/>
            <person name="Perez L."/>
            <person name="Shen H."/>
            <person name="Wang Q."/>
            <person name="Watt J."/>
            <person name="Xi L."/>
            <person name="Xin Y."/>
            <person name="Zhou J."/>
            <person name="Deng J."/>
            <person name="Jiang H."/>
            <person name="Liu Y."/>
            <person name="Qu J."/>
            <person name="Song X.-Z."/>
            <person name="Zhang L."/>
            <person name="Villasana D."/>
            <person name="Johnson A."/>
            <person name="Liu J."/>
            <person name="Liyanage D."/>
            <person name="Lorensuhewa L."/>
            <person name="Robinson T."/>
            <person name="Song A."/>
            <person name="Song B.-B."/>
            <person name="Dinh H."/>
            <person name="Thornton R."/>
            <person name="Coyle M."/>
            <person name="Francisco L."/>
            <person name="Jackson L."/>
            <person name="Javaid M."/>
            <person name="Korchina V."/>
            <person name="Kovar C."/>
            <person name="Mata R."/>
            <person name="Mathew T."/>
            <person name="Ngo R."/>
            <person name="Nguyen L."/>
            <person name="Nguyen N."/>
            <person name="Okwuonu G."/>
            <person name="Ongeri F."/>
            <person name="Pham C."/>
            <person name="Simmons D."/>
            <person name="Wilczek-Boney K."/>
            <person name="Hale W."/>
            <person name="Jakkamsetti A."/>
            <person name="Pham P."/>
            <person name="Ruth R."/>
            <person name="San Lucas F."/>
            <person name="Warren J."/>
            <person name="Zhang J."/>
            <person name="Zhao Z."/>
            <person name="Zhou C."/>
            <person name="Zhu D."/>
            <person name="Lee S."/>
            <person name="Bess C."/>
            <person name="Blankenburg K."/>
            <person name="Forbes L."/>
            <person name="Fu Q."/>
            <person name="Gubbala S."/>
            <person name="Hirani K."/>
            <person name="Jayaseelan J.C."/>
            <person name="Lara F."/>
            <person name="Munidasa M."/>
            <person name="Palculict T."/>
            <person name="Patil S."/>
            <person name="Pu L.-L."/>
            <person name="Saada N."/>
            <person name="Tang L."/>
            <person name="Weissenberger G."/>
            <person name="Zhu Y."/>
            <person name="Hemphill L."/>
            <person name="Shang Y."/>
            <person name="Youmans B."/>
            <person name="Ayvaz T."/>
            <person name="Ross M."/>
            <person name="Santibanez J."/>
            <person name="Aqrawi P."/>
            <person name="Gross S."/>
            <person name="Joshi V."/>
            <person name="Fowler G."/>
            <person name="Nazareth L."/>
            <person name="Reid J."/>
            <person name="Worley K."/>
            <person name="Petrosino J."/>
            <person name="Highlander S."/>
            <person name="Gibbs R."/>
        </authorList>
    </citation>
    <scope>NUCLEOTIDE SEQUENCE [LARGE SCALE GENOMIC DNA]</scope>
    <source>
        <strain evidence="1">ATCC 33861</strain>
    </source>
</reference>
<sequence length="1075" mass="121860">MLNVILKMVLKSILCYNKVHIYLPVCLLILYCYPIYAQQQKVVNPVSIPPSPDAAALGVFGEYKMDNNSGKTNLSIPLYELKTSRFRLPITLNYVAFNGVRVDERSGWTGLGWVLDLGGAVSRTINGGDDFAPTGFKNIGLRSVESIVSEGATQNNLNYLKRIEEGYEDTKPDNFYFNINGRSGKFIFTPGGQIEMIESNAIKVKEDNGNSFVLTDEDGNEYQFYDKEYVSAYFRGDVALPSGYSTWYLSKMISADKTDTIKFEYISDYYPTQEYSHSFSQSYQADDNCTGIYNLGPETSGMTTRKYTSLRLKKISFSLGYIELTSVDNREDGGGRRLSKMEVYAVNPNLSSYEKIRTIDFHTDYFTANENVMNSYLKKRLKLDSLTIDQNQKYRFGYSEIKLPAVNSFAQDEWGYYNGQLTNTSLLKARQDIVNNVIVNVGSANRDLSSAHIEAGILKKVTYPTKGYSVFEYANNQFVKSYRKQTNEYISCVANGDMTPVNSLTFTMPESLTGPSVMTVNIRKFSDLPGVNSRPFVRLTDLTTNQVIFVMGGDPHNDLLRNDVAPLIAGRKYQLYAEAIGNRRAFAEITIKIPVEQDVKEIGEGFGLRIKRVVNYNADNSVAVAKEYRYGQREEGTGIIISAQFNKMGYAYTGEYITGSSGGFGGCTRCNTTRKVYLGNSFYNLSSFSGNQICYEEIAEYTTNMNKANGKMVSKYTVFTDRSLPVSVIYPNTIYQIPFSWPNGKVESVSVFKEINGSYVLTKESLYDYENVEKSVGKGIEIGKGVVRGGCADQFVSLRDQFSDYYIFDYPIYSGVRRVKNITEKNYDNPSNPLASGTSLFYNDKYQVIKKIVNRSNGTSYSEENTYTSDVEGTGNSIVNNMIQRNMLNPIIEKKTVFSSNFILDKYNYINPYLQFFVLGNVESRNLKNNIYESILSVNKYSGNANVMSYKRNDDTYTIYLYSYRGSYPIFEIKNADINTVVSVMGGNEILKDLENKIPSDQELKSVSDLLRNDFRLSNSQIISYTYKPLVGMTSKTDAKGQTEYYQYDGLQRLQHVLDQFQQLRQSYHYHYRAQ</sequence>
<dbReference type="AlphaFoldDB" id="D7VJT7"/>
<comment type="caution">
    <text evidence="1">The sequence shown here is derived from an EMBL/GenBank/DDBJ whole genome shotgun (WGS) entry which is preliminary data.</text>
</comment>